<accession>A0A9X1S1J4</accession>
<dbReference type="EMBL" id="JAGTTM010000003">
    <property type="protein sequence ID" value="MCC2029923.1"/>
    <property type="molecule type" value="Genomic_DNA"/>
</dbReference>
<gene>
    <name evidence="1" type="ORF">KEC56_10415</name>
</gene>
<keyword evidence="2" id="KW-1185">Reference proteome</keyword>
<dbReference type="Proteomes" id="UP001139289">
    <property type="component" value="Unassembled WGS sequence"/>
</dbReference>
<proteinExistence type="predicted"/>
<sequence length="68" mass="7417">MVEEYPIRASRFAAALREQRAVRLKGSVIDEEQTLFIYETRAVSGDALPVDDVLDGLDEPTTAAGVPP</sequence>
<comment type="caution">
    <text evidence="1">The sequence shown here is derived from an EMBL/GenBank/DDBJ whole genome shotgun (WGS) entry which is preliminary data.</text>
</comment>
<organism evidence="1 2">
    <name type="scientific">Microbacterium tenebrionis</name>
    <dbReference type="NCBI Taxonomy" id="2830665"/>
    <lineage>
        <taxon>Bacteria</taxon>
        <taxon>Bacillati</taxon>
        <taxon>Actinomycetota</taxon>
        <taxon>Actinomycetes</taxon>
        <taxon>Micrococcales</taxon>
        <taxon>Microbacteriaceae</taxon>
        <taxon>Microbacterium</taxon>
    </lineage>
</organism>
<evidence type="ECO:0000313" key="1">
    <source>
        <dbReference type="EMBL" id="MCC2029923.1"/>
    </source>
</evidence>
<protein>
    <submittedName>
        <fullName evidence="1">Uncharacterized protein</fullName>
    </submittedName>
</protein>
<dbReference type="RefSeq" id="WP_227530899.1">
    <property type="nucleotide sequence ID" value="NZ_JAGTTM010000003.1"/>
</dbReference>
<reference evidence="1" key="1">
    <citation type="submission" date="2021-04" db="EMBL/GenBank/DDBJ databases">
        <title>Microbacterium tenobrionis sp. nov. and Microbacterium allomyrinae sp. nov., isolated from larvae of Tenobrio molitor and Allomyrina dichotoma, respectively.</title>
        <authorList>
            <person name="Lee S.D."/>
        </authorList>
    </citation>
    <scope>NUCLEOTIDE SEQUENCE</scope>
    <source>
        <strain evidence="1">YMB-B2</strain>
    </source>
</reference>
<dbReference type="AlphaFoldDB" id="A0A9X1S1J4"/>
<name>A0A9X1S1J4_9MICO</name>
<evidence type="ECO:0000313" key="2">
    <source>
        <dbReference type="Proteomes" id="UP001139289"/>
    </source>
</evidence>